<feature type="domain" description="Helix-hairpin-helix DNA-binding motif class 1" evidence="7">
    <location>
        <begin position="73"/>
        <end position="92"/>
    </location>
</feature>
<dbReference type="Pfam" id="PF07499">
    <property type="entry name" value="RuvA_C"/>
    <property type="match status" value="1"/>
</dbReference>
<dbReference type="GO" id="GO:0006310">
    <property type="term" value="P:DNA recombination"/>
    <property type="evidence" value="ECO:0007669"/>
    <property type="project" value="UniProtKB-UniRule"/>
</dbReference>
<dbReference type="Pfam" id="PF14520">
    <property type="entry name" value="HHH_5"/>
    <property type="match status" value="1"/>
</dbReference>
<dbReference type="InterPro" id="IPR036267">
    <property type="entry name" value="RuvA_C_sf"/>
</dbReference>
<dbReference type="SUPFAM" id="SSF46929">
    <property type="entry name" value="DNA helicase RuvA subunit, C-terminal domain"/>
    <property type="match status" value="1"/>
</dbReference>
<accession>A0A521FAV1</accession>
<evidence type="ECO:0000256" key="4">
    <source>
        <dbReference type="ARBA" id="ARBA00023172"/>
    </source>
</evidence>
<dbReference type="EMBL" id="FXTP01000016">
    <property type="protein sequence ID" value="SMO93305.1"/>
    <property type="molecule type" value="Genomic_DNA"/>
</dbReference>
<dbReference type="InterPro" id="IPR011114">
    <property type="entry name" value="RuvA_C"/>
</dbReference>
<dbReference type="SUPFAM" id="SSF47781">
    <property type="entry name" value="RuvA domain 2-like"/>
    <property type="match status" value="1"/>
</dbReference>
<dbReference type="Gene3D" id="1.10.150.20">
    <property type="entry name" value="5' to 3' exonuclease, C-terminal subdomain"/>
    <property type="match status" value="1"/>
</dbReference>
<dbReference type="NCBIfam" id="TIGR00084">
    <property type="entry name" value="ruvA"/>
    <property type="match status" value="1"/>
</dbReference>
<sequence length="198" mass="21300">MIAFLKGFIEEKREGVVILDVQGVGYRVEISSITQEQLKSAGSEVKLLTYHHITDSDQRLFGFFSTDEKALFEKLITVKGVGPKLGLTILSGLPADQLIGAITNSDDKTLSRVNGIGKKTAQRIIVELKDKMAEYAKSAGVQATGSQEAGVTGEAISALESLGFKKREAEQAVMQALKEVDGDDSSKVIKKALASLNK</sequence>
<dbReference type="GO" id="GO:0005524">
    <property type="term" value="F:ATP binding"/>
    <property type="evidence" value="ECO:0007669"/>
    <property type="project" value="InterPro"/>
</dbReference>
<keyword evidence="8" id="KW-0378">Hydrolase</keyword>
<evidence type="ECO:0000256" key="6">
    <source>
        <dbReference type="HAMAP-Rule" id="MF_00031"/>
    </source>
</evidence>
<comment type="caution">
    <text evidence="6">Lacks conserved residue(s) required for the propagation of feature annotation.</text>
</comment>
<evidence type="ECO:0000256" key="3">
    <source>
        <dbReference type="ARBA" id="ARBA00023125"/>
    </source>
</evidence>
<dbReference type="Proteomes" id="UP000317557">
    <property type="component" value="Unassembled WGS sequence"/>
</dbReference>
<proteinExistence type="inferred from homology"/>
<evidence type="ECO:0000313" key="9">
    <source>
        <dbReference type="Proteomes" id="UP000317557"/>
    </source>
</evidence>
<dbReference type="OrthoDB" id="5293449at2"/>
<feature type="domain" description="Helix-hairpin-helix DNA-binding motif class 1" evidence="7">
    <location>
        <begin position="108"/>
        <end position="127"/>
    </location>
</feature>
<keyword evidence="1 6" id="KW-0963">Cytoplasm</keyword>
<dbReference type="RefSeq" id="WP_142455783.1">
    <property type="nucleotide sequence ID" value="NZ_FXTP01000016.1"/>
</dbReference>
<dbReference type="GO" id="GO:0005737">
    <property type="term" value="C:cytoplasm"/>
    <property type="evidence" value="ECO:0007669"/>
    <property type="project" value="UniProtKB-SubCell"/>
</dbReference>
<gene>
    <name evidence="6" type="primary">ruvA</name>
    <name evidence="8" type="ORF">SAMN06265219_11672</name>
</gene>
<keyword evidence="8" id="KW-0067">ATP-binding</keyword>
<evidence type="ECO:0000256" key="2">
    <source>
        <dbReference type="ARBA" id="ARBA00022763"/>
    </source>
</evidence>
<name>A0A521FAV1_9BACT</name>
<comment type="function">
    <text evidence="6">The RuvA-RuvB-RuvC complex processes Holliday junction (HJ) DNA during genetic recombination and DNA repair, while the RuvA-RuvB complex plays an important role in the rescue of blocked DNA replication forks via replication fork reversal (RFR). RuvA specifically binds to HJ cruciform DNA, conferring on it an open structure. The RuvB hexamer acts as an ATP-dependent pump, pulling dsDNA into and through the RuvAB complex. HJ branch migration allows RuvC to scan DNA until it finds its consensus sequence, where it cleaves and resolves the cruciform DNA.</text>
</comment>
<dbReference type="InterPro" id="IPR010994">
    <property type="entry name" value="RuvA_2-like"/>
</dbReference>
<reference evidence="8 9" key="1">
    <citation type="submission" date="2017-05" db="EMBL/GenBank/DDBJ databases">
        <authorList>
            <person name="Varghese N."/>
            <person name="Submissions S."/>
        </authorList>
    </citation>
    <scope>NUCLEOTIDE SEQUENCE [LARGE SCALE GENOMIC DNA]</scope>
    <source>
        <strain evidence="8 9">DSM 21985</strain>
    </source>
</reference>
<protein>
    <recommendedName>
        <fullName evidence="6">Holliday junction branch migration complex subunit RuvA</fullName>
    </recommendedName>
</protein>
<keyword evidence="3 6" id="KW-0238">DNA-binding</keyword>
<dbReference type="SUPFAM" id="SSF50249">
    <property type="entry name" value="Nucleic acid-binding proteins"/>
    <property type="match status" value="1"/>
</dbReference>
<evidence type="ECO:0000256" key="1">
    <source>
        <dbReference type="ARBA" id="ARBA00022490"/>
    </source>
</evidence>
<dbReference type="CDD" id="cd14332">
    <property type="entry name" value="UBA_RuvA_C"/>
    <property type="match status" value="1"/>
</dbReference>
<comment type="subcellular location">
    <subcellularLocation>
        <location evidence="6">Cytoplasm</location>
    </subcellularLocation>
</comment>
<organism evidence="8 9">
    <name type="scientific">Gracilimonas mengyeensis</name>
    <dbReference type="NCBI Taxonomy" id="1302730"/>
    <lineage>
        <taxon>Bacteria</taxon>
        <taxon>Pseudomonadati</taxon>
        <taxon>Balneolota</taxon>
        <taxon>Balneolia</taxon>
        <taxon>Balneolales</taxon>
        <taxon>Balneolaceae</taxon>
        <taxon>Gracilimonas</taxon>
    </lineage>
</organism>
<keyword evidence="5 6" id="KW-0234">DNA repair</keyword>
<feature type="region of interest" description="Domain I" evidence="6">
    <location>
        <begin position="1"/>
        <end position="64"/>
    </location>
</feature>
<keyword evidence="9" id="KW-1185">Reference proteome</keyword>
<dbReference type="AlphaFoldDB" id="A0A521FAV1"/>
<keyword evidence="8" id="KW-0547">Nucleotide-binding</keyword>
<dbReference type="InterPro" id="IPR000085">
    <property type="entry name" value="RuvA"/>
</dbReference>
<comment type="subunit">
    <text evidence="6">Homotetramer. Forms an RuvA(8)-RuvB(12)-Holliday junction (HJ) complex. HJ DNA is sandwiched between 2 RuvA tetramers; dsDNA enters through RuvA and exits via RuvB. An RuvB hexamer assembles on each DNA strand where it exits the tetramer. Each RuvB hexamer is contacted by two RuvA subunits (via domain III) on 2 adjacent RuvB subunits; this complex drives branch migration. In the full resolvosome a probable DNA-RuvA(4)-RuvB(12)-RuvC(2) complex forms which resolves the HJ.</text>
</comment>
<dbReference type="GO" id="GO:0048476">
    <property type="term" value="C:Holliday junction resolvase complex"/>
    <property type="evidence" value="ECO:0007669"/>
    <property type="project" value="UniProtKB-UniRule"/>
</dbReference>
<comment type="domain">
    <text evidence="6">Has three domains with a flexible linker between the domains II and III and assumes an 'L' shape. Domain III is highly mobile and contacts RuvB.</text>
</comment>
<dbReference type="InterPro" id="IPR013849">
    <property type="entry name" value="DNA_helicase_Holl-junc_RuvA_I"/>
</dbReference>
<dbReference type="Gene3D" id="1.10.8.10">
    <property type="entry name" value="DNA helicase RuvA subunit, C-terminal domain"/>
    <property type="match status" value="1"/>
</dbReference>
<dbReference type="GO" id="GO:0000400">
    <property type="term" value="F:four-way junction DNA binding"/>
    <property type="evidence" value="ECO:0007669"/>
    <property type="project" value="UniProtKB-UniRule"/>
</dbReference>
<evidence type="ECO:0000313" key="8">
    <source>
        <dbReference type="EMBL" id="SMO93305.1"/>
    </source>
</evidence>
<keyword evidence="4 6" id="KW-0233">DNA recombination</keyword>
<dbReference type="GO" id="GO:0009379">
    <property type="term" value="C:Holliday junction helicase complex"/>
    <property type="evidence" value="ECO:0007669"/>
    <property type="project" value="InterPro"/>
</dbReference>
<feature type="region of interest" description="Domain III" evidence="6">
    <location>
        <begin position="152"/>
        <end position="198"/>
    </location>
</feature>
<dbReference type="InterPro" id="IPR003583">
    <property type="entry name" value="Hlx-hairpin-Hlx_DNA-bd_motif"/>
</dbReference>
<dbReference type="HAMAP" id="MF_00031">
    <property type="entry name" value="DNA_HJ_migration_RuvA"/>
    <property type="match status" value="1"/>
</dbReference>
<evidence type="ECO:0000259" key="7">
    <source>
        <dbReference type="SMART" id="SM00278"/>
    </source>
</evidence>
<keyword evidence="8" id="KW-0347">Helicase</keyword>
<evidence type="ECO:0000256" key="5">
    <source>
        <dbReference type="ARBA" id="ARBA00023204"/>
    </source>
</evidence>
<keyword evidence="2 6" id="KW-0227">DNA damage</keyword>
<dbReference type="GO" id="GO:0006281">
    <property type="term" value="P:DNA repair"/>
    <property type="evidence" value="ECO:0007669"/>
    <property type="project" value="UniProtKB-UniRule"/>
</dbReference>
<comment type="similarity">
    <text evidence="6">Belongs to the RuvA family.</text>
</comment>
<dbReference type="Pfam" id="PF01330">
    <property type="entry name" value="RuvA_N"/>
    <property type="match status" value="1"/>
</dbReference>
<dbReference type="Gene3D" id="2.40.50.140">
    <property type="entry name" value="Nucleic acid-binding proteins"/>
    <property type="match status" value="1"/>
</dbReference>
<dbReference type="GO" id="GO:0009378">
    <property type="term" value="F:four-way junction helicase activity"/>
    <property type="evidence" value="ECO:0007669"/>
    <property type="project" value="InterPro"/>
</dbReference>
<dbReference type="InterPro" id="IPR012340">
    <property type="entry name" value="NA-bd_OB-fold"/>
</dbReference>
<dbReference type="SMART" id="SM00278">
    <property type="entry name" value="HhH1"/>
    <property type="match status" value="2"/>
</dbReference>